<dbReference type="PROSITE" id="PS00211">
    <property type="entry name" value="ABC_TRANSPORTER_1"/>
    <property type="match status" value="1"/>
</dbReference>
<keyword evidence="5" id="KW-0547">Nucleotide-binding</keyword>
<evidence type="ECO:0000256" key="2">
    <source>
        <dbReference type="ARBA" id="ARBA00005417"/>
    </source>
</evidence>
<keyword evidence="7" id="KW-0472">Membrane</keyword>
<dbReference type="CDD" id="cd03257">
    <property type="entry name" value="ABC_NikE_OppD_transporters"/>
    <property type="match status" value="1"/>
</dbReference>
<evidence type="ECO:0000313" key="10">
    <source>
        <dbReference type="Proteomes" id="UP001501705"/>
    </source>
</evidence>
<feature type="domain" description="ABC transporter" evidence="8">
    <location>
        <begin position="4"/>
        <end position="253"/>
    </location>
</feature>
<dbReference type="Proteomes" id="UP001501705">
    <property type="component" value="Unassembled WGS sequence"/>
</dbReference>
<proteinExistence type="inferred from homology"/>
<dbReference type="SUPFAM" id="SSF52540">
    <property type="entry name" value="P-loop containing nucleoside triphosphate hydrolases"/>
    <property type="match status" value="1"/>
</dbReference>
<evidence type="ECO:0000256" key="5">
    <source>
        <dbReference type="ARBA" id="ARBA00022741"/>
    </source>
</evidence>
<dbReference type="NCBIfam" id="TIGR01727">
    <property type="entry name" value="oligo_HPY"/>
    <property type="match status" value="1"/>
</dbReference>
<reference evidence="9 10" key="1">
    <citation type="journal article" date="2019" name="Int. J. Syst. Evol. Microbiol.">
        <title>The Global Catalogue of Microorganisms (GCM) 10K type strain sequencing project: providing services to taxonomists for standard genome sequencing and annotation.</title>
        <authorList>
            <consortium name="The Broad Institute Genomics Platform"/>
            <consortium name="The Broad Institute Genome Sequencing Center for Infectious Disease"/>
            <person name="Wu L."/>
            <person name="Ma J."/>
        </authorList>
    </citation>
    <scope>NUCLEOTIDE SEQUENCE [LARGE SCALE GENOMIC DNA]</scope>
    <source>
        <strain evidence="9 10">JCM 15572</strain>
    </source>
</reference>
<organism evidence="9 10">
    <name type="scientific">Kribbella hippodromi</name>
    <dbReference type="NCBI Taxonomy" id="434347"/>
    <lineage>
        <taxon>Bacteria</taxon>
        <taxon>Bacillati</taxon>
        <taxon>Actinomycetota</taxon>
        <taxon>Actinomycetes</taxon>
        <taxon>Propionibacteriales</taxon>
        <taxon>Kribbellaceae</taxon>
        <taxon>Kribbella</taxon>
    </lineage>
</organism>
<dbReference type="Gene3D" id="3.40.50.300">
    <property type="entry name" value="P-loop containing nucleotide triphosphate hydrolases"/>
    <property type="match status" value="1"/>
</dbReference>
<keyword evidence="3" id="KW-0813">Transport</keyword>
<name>A0ABN2DYD0_9ACTN</name>
<dbReference type="PANTHER" id="PTHR43297">
    <property type="entry name" value="OLIGOPEPTIDE TRANSPORT ATP-BINDING PROTEIN APPD"/>
    <property type="match status" value="1"/>
</dbReference>
<dbReference type="RefSeq" id="WP_344237535.1">
    <property type="nucleotide sequence ID" value="NZ_BAAAPH010000019.1"/>
</dbReference>
<keyword evidence="6 9" id="KW-0067">ATP-binding</keyword>
<dbReference type="InterPro" id="IPR017871">
    <property type="entry name" value="ABC_transporter-like_CS"/>
</dbReference>
<comment type="subcellular location">
    <subcellularLocation>
        <location evidence="1">Cell membrane</location>
        <topology evidence="1">Peripheral membrane protein</topology>
    </subcellularLocation>
</comment>
<evidence type="ECO:0000256" key="3">
    <source>
        <dbReference type="ARBA" id="ARBA00022448"/>
    </source>
</evidence>
<evidence type="ECO:0000256" key="6">
    <source>
        <dbReference type="ARBA" id="ARBA00022840"/>
    </source>
</evidence>
<dbReference type="PANTHER" id="PTHR43297:SF2">
    <property type="entry name" value="DIPEPTIDE TRANSPORT ATP-BINDING PROTEIN DPPD"/>
    <property type="match status" value="1"/>
</dbReference>
<dbReference type="EMBL" id="BAAAPH010000019">
    <property type="protein sequence ID" value="GAA1590693.1"/>
    <property type="molecule type" value="Genomic_DNA"/>
</dbReference>
<evidence type="ECO:0000256" key="4">
    <source>
        <dbReference type="ARBA" id="ARBA00022475"/>
    </source>
</evidence>
<dbReference type="InterPro" id="IPR027417">
    <property type="entry name" value="P-loop_NTPase"/>
</dbReference>
<dbReference type="InterPro" id="IPR050388">
    <property type="entry name" value="ABC_Ni/Peptide_Import"/>
</dbReference>
<evidence type="ECO:0000313" key="9">
    <source>
        <dbReference type="EMBL" id="GAA1590693.1"/>
    </source>
</evidence>
<dbReference type="InterPro" id="IPR003439">
    <property type="entry name" value="ABC_transporter-like_ATP-bd"/>
</dbReference>
<comment type="similarity">
    <text evidence="2">Belongs to the ABC transporter superfamily.</text>
</comment>
<dbReference type="GO" id="GO:0005524">
    <property type="term" value="F:ATP binding"/>
    <property type="evidence" value="ECO:0007669"/>
    <property type="project" value="UniProtKB-KW"/>
</dbReference>
<evidence type="ECO:0000256" key="1">
    <source>
        <dbReference type="ARBA" id="ARBA00004202"/>
    </source>
</evidence>
<keyword evidence="10" id="KW-1185">Reference proteome</keyword>
<dbReference type="InterPro" id="IPR013563">
    <property type="entry name" value="Oligopep_ABC_C"/>
</dbReference>
<dbReference type="SMART" id="SM00382">
    <property type="entry name" value="AAA"/>
    <property type="match status" value="1"/>
</dbReference>
<dbReference type="PROSITE" id="PS50893">
    <property type="entry name" value="ABC_TRANSPORTER_2"/>
    <property type="match status" value="1"/>
</dbReference>
<sequence>MALLEVRDLRVSFDTPDGTVRAVRGLSFDVEAGQTLAVVGESGSGKSVATQTITGLTRGAKVSGTAFFDGTDLITADQSTLRRLRGDQIGMIFQDPLSSLHPQYRIGWQIVEMIRAHDLEISKQAARKRAADLLTLVGIPRAAERIDDYPHQFSGGMRQRVMIAMAMALDPALLIADEPTTALDVTVQAQVLNVMRRLQEQFGTAIILITHDLGVVAEMSDEVVVMYAGAVMERAPRRDIFYRNHHPYTQGLLASLPAHSGDRLTPIPGTPPSLINLPKGCPFAPRCPHVFDKCKTETPPLADVGRDPRHQSACWLPHETNEAMAS</sequence>
<dbReference type="Pfam" id="PF00005">
    <property type="entry name" value="ABC_tran"/>
    <property type="match status" value="1"/>
</dbReference>
<evidence type="ECO:0000256" key="7">
    <source>
        <dbReference type="ARBA" id="ARBA00023136"/>
    </source>
</evidence>
<protein>
    <submittedName>
        <fullName evidence="9">ABC transporter ATP-binding protein</fullName>
    </submittedName>
</protein>
<comment type="caution">
    <text evidence="9">The sequence shown here is derived from an EMBL/GenBank/DDBJ whole genome shotgun (WGS) entry which is preliminary data.</text>
</comment>
<accession>A0ABN2DYD0</accession>
<evidence type="ECO:0000259" key="8">
    <source>
        <dbReference type="PROSITE" id="PS50893"/>
    </source>
</evidence>
<dbReference type="Pfam" id="PF08352">
    <property type="entry name" value="oligo_HPY"/>
    <property type="match status" value="1"/>
</dbReference>
<keyword evidence="4" id="KW-1003">Cell membrane</keyword>
<dbReference type="InterPro" id="IPR003593">
    <property type="entry name" value="AAA+_ATPase"/>
</dbReference>
<gene>
    <name evidence="9" type="ORF">GCM10009804_53550</name>
</gene>